<evidence type="ECO:0000256" key="3">
    <source>
        <dbReference type="ARBA" id="ARBA00022692"/>
    </source>
</evidence>
<name>A0ABQ6F7Q5_9RHOO</name>
<dbReference type="SMART" id="SM00052">
    <property type="entry name" value="EAL"/>
    <property type="match status" value="1"/>
</dbReference>
<dbReference type="PROSITE" id="PS50113">
    <property type="entry name" value="PAC"/>
    <property type="match status" value="1"/>
</dbReference>
<dbReference type="InterPro" id="IPR000160">
    <property type="entry name" value="GGDEF_dom"/>
</dbReference>
<keyword evidence="12" id="KW-1185">Reference proteome</keyword>
<keyword evidence="2" id="KW-1003">Cell membrane</keyword>
<dbReference type="PROSITE" id="PS50887">
    <property type="entry name" value="GGDEF"/>
    <property type="match status" value="1"/>
</dbReference>
<evidence type="ECO:0008006" key="13">
    <source>
        <dbReference type="Google" id="ProtNLM"/>
    </source>
</evidence>
<keyword evidence="3 6" id="KW-0812">Transmembrane</keyword>
<proteinExistence type="predicted"/>
<evidence type="ECO:0000256" key="5">
    <source>
        <dbReference type="ARBA" id="ARBA00023136"/>
    </source>
</evidence>
<dbReference type="SUPFAM" id="SSF141868">
    <property type="entry name" value="EAL domain-like"/>
    <property type="match status" value="1"/>
</dbReference>
<dbReference type="InterPro" id="IPR004010">
    <property type="entry name" value="Double_Cache_2"/>
</dbReference>
<reference evidence="12" key="1">
    <citation type="journal article" date="2019" name="Int. J. Syst. Evol. Microbiol.">
        <title>The Global Catalogue of Microorganisms (GCM) 10K type strain sequencing project: providing services to taxonomists for standard genome sequencing and annotation.</title>
        <authorList>
            <consortium name="The Broad Institute Genomics Platform"/>
            <consortium name="The Broad Institute Genome Sequencing Center for Infectious Disease"/>
            <person name="Wu L."/>
            <person name="Ma J."/>
        </authorList>
    </citation>
    <scope>NUCLEOTIDE SEQUENCE [LARGE SCALE GENOMIC DNA]</scope>
    <source>
        <strain evidence="12">NBRC 102407</strain>
    </source>
</reference>
<keyword evidence="5 6" id="KW-0472">Membrane</keyword>
<dbReference type="RefSeq" id="WP_284186738.1">
    <property type="nucleotide sequence ID" value="NZ_BSPX01000006.1"/>
</dbReference>
<dbReference type="InterPro" id="IPR000700">
    <property type="entry name" value="PAS-assoc_C"/>
</dbReference>
<dbReference type="SMART" id="SM00086">
    <property type="entry name" value="PAC"/>
    <property type="match status" value="1"/>
</dbReference>
<gene>
    <name evidence="11" type="ORF">GCM10007933_07280</name>
</gene>
<sequence length="965" mass="108402">MRIRVTDRNLPRLHLAGTLIVVVVMALALGVSFLLIGMTEHQRFFKRLEDSFATKKQERLATEMSAAIGYIDFAQSLTESTLKAALKERVSMAMQTAQAIYDREHGRRPEAEVKRLIIEALRPQRFFDGGGYFFVDDMEGRCVLLPIAPEREGSSLWDNQDDTGHYIMRGLINAVKEGDGSGYSSYRWYSPGSPKAMSDKLAYVAHFAPYDWIIGTGDYLQRWHDMRLREGLERLRAWKFGDTGHFAVFGLDGKILLQTQWPEHEGKHYTSVGTDEMKRIRGELIALGAKGGGVAEYPWSRVDPGKESSLGEIGNRTSLVTVYRPWNIVVVASLFEQEMEPAIAAERQAIIESVSSRLPFVALAAGLALLLAIIASYFFSRWISRQLRAYTQRIDAHAQTLERQAEALHLSARVFETSREGIIITDPDTRILAVNPSFCEITGFAADEVIGQRPTLLASSRHDKAFYRAMWKTIRATGTWSGEIWNRKRDGTVFPEQLTISTVRNGKGEVLHYIGTFLDVSERKEAEDRIRQLVEFDLLTRLPNRALLNDRLTQAIAIAEREKKRVAVLVIDMDRFKTVNDSLGHATGDEILQEVAARLRRLVRQSDTVSRMGGDEFAVVLPALDQPANALPVIRKICEALGEPYLVRNQDFHITPSIGVSLFPDNGTDAETLIKNADAAMYHAKDVGRNNFQFFTADFNQWATNRLHIENGLRHALARKELVLHYQPQVDLASMRIVGCEVLLRWQPQGEALIPPDRFIPIAEDTGLIVPIGAWVLDEACRQLAEWDAQGTAPIRLAVNVAVPQLRQPDFVDYVRDTLARHGLSNARLEIEVTESVLLDQDERIRHTLEGLVELGIMLSLDDFGTGYASLSYLRNFRFDVLKIDRSFVSELHRNPDDITLIRAIISIARDMSLLTIAEGIESAEQCAILNELGCRVGQGFHFSRPVPAGVMGELITQDVIALTT</sequence>
<dbReference type="InterPro" id="IPR035919">
    <property type="entry name" value="EAL_sf"/>
</dbReference>
<dbReference type="CDD" id="cd01949">
    <property type="entry name" value="GGDEF"/>
    <property type="match status" value="1"/>
</dbReference>
<keyword evidence="4 6" id="KW-1133">Transmembrane helix</keyword>
<dbReference type="InterPro" id="IPR035965">
    <property type="entry name" value="PAS-like_dom_sf"/>
</dbReference>
<dbReference type="SUPFAM" id="SSF55073">
    <property type="entry name" value="Nucleotide cyclase"/>
    <property type="match status" value="1"/>
</dbReference>
<feature type="domain" description="GGDEF" evidence="10">
    <location>
        <begin position="564"/>
        <end position="697"/>
    </location>
</feature>
<dbReference type="SMART" id="SM01049">
    <property type="entry name" value="Cache_2"/>
    <property type="match status" value="1"/>
</dbReference>
<dbReference type="PROSITE" id="PS50112">
    <property type="entry name" value="PAS"/>
    <property type="match status" value="1"/>
</dbReference>
<dbReference type="Proteomes" id="UP001157167">
    <property type="component" value="Unassembled WGS sequence"/>
</dbReference>
<dbReference type="Pfam" id="PF13426">
    <property type="entry name" value="PAS_9"/>
    <property type="match status" value="1"/>
</dbReference>
<evidence type="ECO:0000313" key="11">
    <source>
        <dbReference type="EMBL" id="GLT21276.1"/>
    </source>
</evidence>
<dbReference type="NCBIfam" id="TIGR00254">
    <property type="entry name" value="GGDEF"/>
    <property type="match status" value="1"/>
</dbReference>
<dbReference type="Gene3D" id="3.30.70.270">
    <property type="match status" value="1"/>
</dbReference>
<protein>
    <recommendedName>
        <fullName evidence="13">EAL domain-containing protein</fullName>
    </recommendedName>
</protein>
<evidence type="ECO:0000313" key="12">
    <source>
        <dbReference type="Proteomes" id="UP001157167"/>
    </source>
</evidence>
<organism evidence="11 12">
    <name type="scientific">Zoogloea oryzae</name>
    <dbReference type="NCBI Taxonomy" id="310767"/>
    <lineage>
        <taxon>Bacteria</taxon>
        <taxon>Pseudomonadati</taxon>
        <taxon>Pseudomonadota</taxon>
        <taxon>Betaproteobacteria</taxon>
        <taxon>Rhodocyclales</taxon>
        <taxon>Zoogloeaceae</taxon>
        <taxon>Zoogloea</taxon>
    </lineage>
</organism>
<dbReference type="InterPro" id="IPR001610">
    <property type="entry name" value="PAC"/>
</dbReference>
<dbReference type="PANTHER" id="PTHR44757">
    <property type="entry name" value="DIGUANYLATE CYCLASE DGCP"/>
    <property type="match status" value="1"/>
</dbReference>
<dbReference type="InterPro" id="IPR033480">
    <property type="entry name" value="sCache_2"/>
</dbReference>
<feature type="transmembrane region" description="Helical" evidence="6">
    <location>
        <begin position="15"/>
        <end position="37"/>
    </location>
</feature>
<dbReference type="InterPro" id="IPR052155">
    <property type="entry name" value="Biofilm_reg_signaling"/>
</dbReference>
<dbReference type="Gene3D" id="3.20.20.450">
    <property type="entry name" value="EAL domain"/>
    <property type="match status" value="1"/>
</dbReference>
<dbReference type="SMART" id="SM00091">
    <property type="entry name" value="PAS"/>
    <property type="match status" value="1"/>
</dbReference>
<comment type="subcellular location">
    <subcellularLocation>
        <location evidence="1">Cell membrane</location>
        <topology evidence="1">Multi-pass membrane protein</topology>
    </subcellularLocation>
</comment>
<dbReference type="PANTHER" id="PTHR44757:SF2">
    <property type="entry name" value="BIOFILM ARCHITECTURE MAINTENANCE PROTEIN MBAA"/>
    <property type="match status" value="1"/>
</dbReference>
<evidence type="ECO:0000259" key="9">
    <source>
        <dbReference type="PROSITE" id="PS50883"/>
    </source>
</evidence>
<dbReference type="CDD" id="cd00130">
    <property type="entry name" value="PAS"/>
    <property type="match status" value="1"/>
</dbReference>
<dbReference type="NCBIfam" id="TIGR00229">
    <property type="entry name" value="sensory_box"/>
    <property type="match status" value="1"/>
</dbReference>
<evidence type="ECO:0000259" key="10">
    <source>
        <dbReference type="PROSITE" id="PS50887"/>
    </source>
</evidence>
<dbReference type="SMART" id="SM00267">
    <property type="entry name" value="GGDEF"/>
    <property type="match status" value="1"/>
</dbReference>
<feature type="domain" description="PAC" evidence="8">
    <location>
        <begin position="480"/>
        <end position="532"/>
    </location>
</feature>
<dbReference type="Pfam" id="PF00990">
    <property type="entry name" value="GGDEF"/>
    <property type="match status" value="1"/>
</dbReference>
<feature type="domain" description="EAL" evidence="9">
    <location>
        <begin position="706"/>
        <end position="960"/>
    </location>
</feature>
<dbReference type="PROSITE" id="PS50883">
    <property type="entry name" value="EAL"/>
    <property type="match status" value="1"/>
</dbReference>
<dbReference type="EMBL" id="BSPX01000006">
    <property type="protein sequence ID" value="GLT21276.1"/>
    <property type="molecule type" value="Genomic_DNA"/>
</dbReference>
<evidence type="ECO:0000256" key="2">
    <source>
        <dbReference type="ARBA" id="ARBA00022475"/>
    </source>
</evidence>
<accession>A0ABQ6F7Q5</accession>
<evidence type="ECO:0000256" key="1">
    <source>
        <dbReference type="ARBA" id="ARBA00004651"/>
    </source>
</evidence>
<dbReference type="InterPro" id="IPR043128">
    <property type="entry name" value="Rev_trsase/Diguanyl_cyclase"/>
</dbReference>
<feature type="domain" description="PAS" evidence="7">
    <location>
        <begin position="413"/>
        <end position="452"/>
    </location>
</feature>
<feature type="transmembrane region" description="Helical" evidence="6">
    <location>
        <begin position="358"/>
        <end position="379"/>
    </location>
</feature>
<dbReference type="Pfam" id="PF08269">
    <property type="entry name" value="dCache_2"/>
    <property type="match status" value="1"/>
</dbReference>
<evidence type="ECO:0000256" key="6">
    <source>
        <dbReference type="SAM" id="Phobius"/>
    </source>
</evidence>
<dbReference type="Pfam" id="PF00563">
    <property type="entry name" value="EAL"/>
    <property type="match status" value="1"/>
</dbReference>
<dbReference type="InterPro" id="IPR001633">
    <property type="entry name" value="EAL_dom"/>
</dbReference>
<evidence type="ECO:0000259" key="8">
    <source>
        <dbReference type="PROSITE" id="PS50113"/>
    </source>
</evidence>
<dbReference type="InterPro" id="IPR029787">
    <property type="entry name" value="Nucleotide_cyclase"/>
</dbReference>
<evidence type="ECO:0000256" key="4">
    <source>
        <dbReference type="ARBA" id="ARBA00022989"/>
    </source>
</evidence>
<dbReference type="CDD" id="cd01948">
    <property type="entry name" value="EAL"/>
    <property type="match status" value="1"/>
</dbReference>
<evidence type="ECO:0000259" key="7">
    <source>
        <dbReference type="PROSITE" id="PS50112"/>
    </source>
</evidence>
<dbReference type="Gene3D" id="3.30.450.20">
    <property type="entry name" value="PAS domain"/>
    <property type="match status" value="3"/>
</dbReference>
<comment type="caution">
    <text evidence="11">The sequence shown here is derived from an EMBL/GenBank/DDBJ whole genome shotgun (WGS) entry which is preliminary data.</text>
</comment>
<dbReference type="SUPFAM" id="SSF55785">
    <property type="entry name" value="PYP-like sensor domain (PAS domain)"/>
    <property type="match status" value="1"/>
</dbReference>
<dbReference type="InterPro" id="IPR000014">
    <property type="entry name" value="PAS"/>
</dbReference>